<accession>A0A0M9F1K8</accession>
<organism evidence="1 2">
    <name type="scientific">Fusarium langsethiae</name>
    <dbReference type="NCBI Taxonomy" id="179993"/>
    <lineage>
        <taxon>Eukaryota</taxon>
        <taxon>Fungi</taxon>
        <taxon>Dikarya</taxon>
        <taxon>Ascomycota</taxon>
        <taxon>Pezizomycotina</taxon>
        <taxon>Sordariomycetes</taxon>
        <taxon>Hypocreomycetidae</taxon>
        <taxon>Hypocreales</taxon>
        <taxon>Nectriaceae</taxon>
        <taxon>Fusarium</taxon>
    </lineage>
</organism>
<keyword evidence="2" id="KW-1185">Reference proteome</keyword>
<dbReference type="EMBL" id="JXCE01000028">
    <property type="protein sequence ID" value="KPA44279.1"/>
    <property type="molecule type" value="Genomic_DNA"/>
</dbReference>
<name>A0A0M9F1K8_FUSLA</name>
<evidence type="ECO:0000313" key="2">
    <source>
        <dbReference type="Proteomes" id="UP000037904"/>
    </source>
</evidence>
<evidence type="ECO:0000313" key="1">
    <source>
        <dbReference type="EMBL" id="KPA44279.1"/>
    </source>
</evidence>
<reference evidence="1 2" key="1">
    <citation type="submission" date="2015-04" db="EMBL/GenBank/DDBJ databases">
        <title>The draft genome sequence of Fusarium langsethiae, a T-2/HT-2 mycotoxin producer.</title>
        <authorList>
            <person name="Lysoe E."/>
            <person name="Divon H.H."/>
            <person name="Terzi V."/>
            <person name="Orru L."/>
            <person name="Lamontanara A."/>
            <person name="Kolseth A.-K."/>
            <person name="Frandsen R.J."/>
            <person name="Nielsen K."/>
            <person name="Thrane U."/>
        </authorList>
    </citation>
    <scope>NUCLEOTIDE SEQUENCE [LARGE SCALE GENOMIC DNA]</scope>
    <source>
        <strain evidence="1 2">Fl201059</strain>
    </source>
</reference>
<comment type="caution">
    <text evidence="1">The sequence shown here is derived from an EMBL/GenBank/DDBJ whole genome shotgun (WGS) entry which is preliminary data.</text>
</comment>
<sequence>MEDIPIDCAPGCDYTLTVESFSGYRDSRFTRNLVLSHVAKGRTSYENAKACMSRQGQGVHSLYRHLTTYEWVSATTNPKNHSAYRSFNWYLLSNDDCPIFHYPHFFVIQALFPESDAVKSMYSDLECHCGVRLDFTQSFYPRLDENPEEERKLIMGLTLNEGDPFNFSVPSKLLGLSKSRPSYYPGLSTGQNFVDTSEPSNTLPTTGNQVASKSSSNNVLRNYKEQLSSIQSDFNKRLSDFQSCLELQGNIAED</sequence>
<gene>
    <name evidence="1" type="ORF">FLAG1_02759</name>
</gene>
<protein>
    <submittedName>
        <fullName evidence="1">Uncharacterized protein</fullName>
    </submittedName>
</protein>
<proteinExistence type="predicted"/>
<dbReference type="OrthoDB" id="5102578at2759"/>
<dbReference type="Proteomes" id="UP000037904">
    <property type="component" value="Unassembled WGS sequence"/>
</dbReference>
<dbReference type="AlphaFoldDB" id="A0A0M9F1K8"/>